<sequence>MVSGVRKLFGGAIESAFPARLEDVSCLRPVPDSQEMFTDAELDQTLIVEIMEHQQLPPRKAAETFFADMADLDGAVTSTVDIIDDQGRDHCPLIPAGLQQTLLQGSVVVKEKGLSVDGNKVLQVSMANIRIPEKQSDILVTFLRPRHGSSVAHLHAAESVHTQALATFQIHDWALFG</sequence>
<dbReference type="EMBL" id="JALJOV010002223">
    <property type="protein sequence ID" value="KAK9832673.1"/>
    <property type="molecule type" value="Genomic_DNA"/>
</dbReference>
<comment type="similarity">
    <text evidence="1">Belongs to the MOG1 family.</text>
</comment>
<dbReference type="InterPro" id="IPR007681">
    <property type="entry name" value="Mog1"/>
</dbReference>
<dbReference type="PANTHER" id="PTHR15837:SF0">
    <property type="entry name" value="RAN GUANINE NUCLEOTIDE RELEASE FACTOR"/>
    <property type="match status" value="1"/>
</dbReference>
<dbReference type="Proteomes" id="UP001485043">
    <property type="component" value="Unassembled WGS sequence"/>
</dbReference>
<keyword evidence="3" id="KW-0653">Protein transport</keyword>
<comment type="caution">
    <text evidence="4">The sequence shown here is derived from an EMBL/GenBank/DDBJ whole genome shotgun (WGS) entry which is preliminary data.</text>
</comment>
<name>A0AAW1RGB5_9CHLO</name>
<protein>
    <recommendedName>
        <fullName evidence="6">Ran guanine nucleotide release factor</fullName>
    </recommendedName>
</protein>
<gene>
    <name evidence="4" type="ORF">WJX84_011268</name>
</gene>
<evidence type="ECO:0000256" key="2">
    <source>
        <dbReference type="ARBA" id="ARBA00022448"/>
    </source>
</evidence>
<dbReference type="AlphaFoldDB" id="A0AAW1RGB5"/>
<dbReference type="GO" id="GO:0006606">
    <property type="term" value="P:protein import into nucleus"/>
    <property type="evidence" value="ECO:0007669"/>
    <property type="project" value="TreeGrafter"/>
</dbReference>
<dbReference type="GO" id="GO:0005085">
    <property type="term" value="F:guanyl-nucleotide exchange factor activity"/>
    <property type="evidence" value="ECO:0007669"/>
    <property type="project" value="TreeGrafter"/>
</dbReference>
<evidence type="ECO:0000313" key="5">
    <source>
        <dbReference type="Proteomes" id="UP001485043"/>
    </source>
</evidence>
<evidence type="ECO:0000256" key="3">
    <source>
        <dbReference type="ARBA" id="ARBA00022927"/>
    </source>
</evidence>
<dbReference type="InterPro" id="IPR016123">
    <property type="entry name" value="Mog1/PsbP_a/b/a-sand"/>
</dbReference>
<dbReference type="GO" id="GO:0031267">
    <property type="term" value="F:small GTPase binding"/>
    <property type="evidence" value="ECO:0007669"/>
    <property type="project" value="TreeGrafter"/>
</dbReference>
<evidence type="ECO:0000256" key="1">
    <source>
        <dbReference type="ARBA" id="ARBA00010307"/>
    </source>
</evidence>
<evidence type="ECO:0000313" key="4">
    <source>
        <dbReference type="EMBL" id="KAK9832673.1"/>
    </source>
</evidence>
<keyword evidence="2" id="KW-0813">Transport</keyword>
<dbReference type="GO" id="GO:0005634">
    <property type="term" value="C:nucleus"/>
    <property type="evidence" value="ECO:0007669"/>
    <property type="project" value="TreeGrafter"/>
</dbReference>
<organism evidence="4 5">
    <name type="scientific">Apatococcus fuscideae</name>
    <dbReference type="NCBI Taxonomy" id="2026836"/>
    <lineage>
        <taxon>Eukaryota</taxon>
        <taxon>Viridiplantae</taxon>
        <taxon>Chlorophyta</taxon>
        <taxon>core chlorophytes</taxon>
        <taxon>Trebouxiophyceae</taxon>
        <taxon>Chlorellales</taxon>
        <taxon>Chlorellaceae</taxon>
        <taxon>Apatococcus</taxon>
    </lineage>
</organism>
<proteinExistence type="inferred from homology"/>
<dbReference type="SUPFAM" id="SSF55724">
    <property type="entry name" value="Mog1p/PsbP-like"/>
    <property type="match status" value="1"/>
</dbReference>
<dbReference type="Pfam" id="PF04603">
    <property type="entry name" value="Mog1"/>
    <property type="match status" value="1"/>
</dbReference>
<dbReference type="PANTHER" id="PTHR15837">
    <property type="entry name" value="RAN GUANINE NUCLEOTIDE RELEASE FACTOR"/>
    <property type="match status" value="1"/>
</dbReference>
<keyword evidence="5" id="KW-1185">Reference proteome</keyword>
<accession>A0AAW1RGB5</accession>
<dbReference type="Gene3D" id="3.40.1000.10">
    <property type="entry name" value="Mog1/PsbP, alpha/beta/alpha sandwich"/>
    <property type="match status" value="1"/>
</dbReference>
<evidence type="ECO:0008006" key="6">
    <source>
        <dbReference type="Google" id="ProtNLM"/>
    </source>
</evidence>
<reference evidence="4 5" key="1">
    <citation type="journal article" date="2024" name="Nat. Commun.">
        <title>Phylogenomics reveals the evolutionary origins of lichenization in chlorophyte algae.</title>
        <authorList>
            <person name="Puginier C."/>
            <person name="Libourel C."/>
            <person name="Otte J."/>
            <person name="Skaloud P."/>
            <person name="Haon M."/>
            <person name="Grisel S."/>
            <person name="Petersen M."/>
            <person name="Berrin J.G."/>
            <person name="Delaux P.M."/>
            <person name="Dal Grande F."/>
            <person name="Keller J."/>
        </authorList>
    </citation>
    <scope>NUCLEOTIDE SEQUENCE [LARGE SCALE GENOMIC DNA]</scope>
    <source>
        <strain evidence="4 5">SAG 2523</strain>
    </source>
</reference>